<dbReference type="InterPro" id="IPR043831">
    <property type="entry name" value="DUF5808"/>
</dbReference>
<feature type="transmembrane region" description="Helical" evidence="1">
    <location>
        <begin position="198"/>
        <end position="218"/>
    </location>
</feature>
<dbReference type="OrthoDB" id="157646at2"/>
<feature type="transmembrane region" description="Helical" evidence="1">
    <location>
        <begin position="69"/>
        <end position="87"/>
    </location>
</feature>
<evidence type="ECO:0000313" key="3">
    <source>
        <dbReference type="EMBL" id="RQW12449.1"/>
    </source>
</evidence>
<comment type="caution">
    <text evidence="3">The sequence shown here is derived from an EMBL/GenBank/DDBJ whole genome shotgun (WGS) entry which is preliminary data.</text>
</comment>
<dbReference type="AlphaFoldDB" id="A0A3N9P9F1"/>
<keyword evidence="1" id="KW-0472">Membrane</keyword>
<feature type="transmembrane region" description="Helical" evidence="1">
    <location>
        <begin position="123"/>
        <end position="143"/>
    </location>
</feature>
<feature type="domain" description="DUF5808" evidence="2">
    <location>
        <begin position="286"/>
        <end position="311"/>
    </location>
</feature>
<feature type="transmembrane region" description="Helical" evidence="1">
    <location>
        <begin position="155"/>
        <end position="173"/>
    </location>
</feature>
<organism evidence="3 4">
    <name type="scientific">Paenibacillus rhizophilus</name>
    <dbReference type="NCBI Taxonomy" id="1850366"/>
    <lineage>
        <taxon>Bacteria</taxon>
        <taxon>Bacillati</taxon>
        <taxon>Bacillota</taxon>
        <taxon>Bacilli</taxon>
        <taxon>Bacillales</taxon>
        <taxon>Paenibacillaceae</taxon>
        <taxon>Paenibacillus</taxon>
    </lineage>
</organism>
<dbReference type="EMBL" id="RQPI01000003">
    <property type="protein sequence ID" value="RQW12449.1"/>
    <property type="molecule type" value="Genomic_DNA"/>
</dbReference>
<sequence length="442" mass="50768">MQLSYGMRPHITGGIIVFGIGIPEHASQAEELESLRASFRRNNIFFIVMSSFTLLPMFALNRYFSLIFLYWWAWMGLGIWGGYRLFVKYHRAVARIKREHDWIMGERRVVRVDTTLISQKKQLTLSPFWCIAPFLLSLFVMFYSRRSSGELEVIMGIQAAGMTLLFFLLSLAIRRMRTKVYSADSAINTALNRAQRRYWSVLFLAMAILDAVFTAAVTLSGMETSARFDAAWHIFIGIQVAAPFAVANYTDRKMKEWSKRLDEADGRLFYTDDDEYWINGITYCNPNDRSMLVSKRTGTGFTLNMATRGGKVIMGVTLALVAIIIAGLAIFLFREDWMPPKLTVGMDGTVRVQSPSYGYSFQLDQIRELRLEDRLPDGTRTNGVATDSYARGHFRLDGWGNTRAYIFKHSPPYIVIRLADEYIVFNDRKASDTLRTFEELRR</sequence>
<feature type="transmembrane region" description="Helical" evidence="1">
    <location>
        <begin position="44"/>
        <end position="63"/>
    </location>
</feature>
<dbReference type="RefSeq" id="WP_148091492.1">
    <property type="nucleotide sequence ID" value="NZ_RQPI01000003.1"/>
</dbReference>
<name>A0A3N9P9F1_9BACL</name>
<evidence type="ECO:0000259" key="2">
    <source>
        <dbReference type="Pfam" id="PF19124"/>
    </source>
</evidence>
<keyword evidence="1" id="KW-1133">Transmembrane helix</keyword>
<feature type="transmembrane region" description="Helical" evidence="1">
    <location>
        <begin position="312"/>
        <end position="333"/>
    </location>
</feature>
<evidence type="ECO:0000313" key="4">
    <source>
        <dbReference type="Proteomes" id="UP000282529"/>
    </source>
</evidence>
<reference evidence="3 4" key="1">
    <citation type="submission" date="2018-11" db="EMBL/GenBank/DDBJ databases">
        <title>Genome sequence of strain 7197.</title>
        <authorList>
            <person name="Gao J."/>
            <person name="Sun J."/>
        </authorList>
    </citation>
    <scope>NUCLEOTIDE SEQUENCE [LARGE SCALE GENOMIC DNA]</scope>
    <source>
        <strain evidence="3 4">7197</strain>
    </source>
</reference>
<keyword evidence="4" id="KW-1185">Reference proteome</keyword>
<protein>
    <recommendedName>
        <fullName evidence="2">DUF5808 domain-containing protein</fullName>
    </recommendedName>
</protein>
<accession>A0A3N9P9F1</accession>
<dbReference type="Pfam" id="PF19124">
    <property type="entry name" value="DUF5808"/>
    <property type="match status" value="1"/>
</dbReference>
<dbReference type="Proteomes" id="UP000282529">
    <property type="component" value="Unassembled WGS sequence"/>
</dbReference>
<proteinExistence type="predicted"/>
<gene>
    <name evidence="3" type="ORF">EH198_08910</name>
</gene>
<keyword evidence="1" id="KW-0812">Transmembrane</keyword>
<evidence type="ECO:0000256" key="1">
    <source>
        <dbReference type="SAM" id="Phobius"/>
    </source>
</evidence>
<feature type="transmembrane region" description="Helical" evidence="1">
    <location>
        <begin position="230"/>
        <end position="250"/>
    </location>
</feature>